<dbReference type="Proteomes" id="UP001501598">
    <property type="component" value="Unassembled WGS sequence"/>
</dbReference>
<organism evidence="2 3">
    <name type="scientific">Pseudonocardia xishanensis</name>
    <dbReference type="NCBI Taxonomy" id="630995"/>
    <lineage>
        <taxon>Bacteria</taxon>
        <taxon>Bacillati</taxon>
        <taxon>Actinomycetota</taxon>
        <taxon>Actinomycetes</taxon>
        <taxon>Pseudonocardiales</taxon>
        <taxon>Pseudonocardiaceae</taxon>
        <taxon>Pseudonocardia</taxon>
    </lineage>
</organism>
<evidence type="ECO:0000259" key="1">
    <source>
        <dbReference type="Pfam" id="PF22691"/>
    </source>
</evidence>
<dbReference type="PIRSF" id="PIRSF000429">
    <property type="entry name" value="Ac-CoA_Ac_transf"/>
    <property type="match status" value="1"/>
</dbReference>
<dbReference type="Pfam" id="PF22691">
    <property type="entry name" value="Thiolase_C_1"/>
    <property type="match status" value="1"/>
</dbReference>
<dbReference type="Gene3D" id="3.40.47.10">
    <property type="match status" value="1"/>
</dbReference>
<dbReference type="EMBL" id="BAABGT010000067">
    <property type="protein sequence ID" value="GAA4551260.1"/>
    <property type="molecule type" value="Genomic_DNA"/>
</dbReference>
<dbReference type="PANTHER" id="PTHR42870">
    <property type="entry name" value="ACETYL-COA C-ACETYLTRANSFERASE"/>
    <property type="match status" value="1"/>
</dbReference>
<dbReference type="SUPFAM" id="SSF53901">
    <property type="entry name" value="Thiolase-like"/>
    <property type="match status" value="2"/>
</dbReference>
<dbReference type="InterPro" id="IPR002155">
    <property type="entry name" value="Thiolase"/>
</dbReference>
<name>A0ABP8RVP9_9PSEU</name>
<protein>
    <submittedName>
        <fullName evidence="2">Lipid-transfer protein</fullName>
    </submittedName>
</protein>
<keyword evidence="3" id="KW-1185">Reference proteome</keyword>
<dbReference type="InterPro" id="IPR016039">
    <property type="entry name" value="Thiolase-like"/>
</dbReference>
<sequence length="394" mass="41655">MSWALRNKVAIVGIGQTTFTKPGTSGRSAYSLALEAVLAACADADVRPPDVDGFVTYGLETTDPYTLAETLGVEKTTFMDRYPGGGESLAGVVHHAAMAIHAGVVDTVVAYRSLSGRLINGDLRTISAEEDNGGFRRSFLSPFGVTIPAQFYAMHARRYMIDFGATSEQFGAYAVNQNRNAQRNPRAIHYGRPITLADHQSGPVVADPYRLHDCTQEADGACAVVVTGADRAKGLVRTPVYLLAAAEGSGPSNHLYTQLRHQSRFNTAGFPEIAADLYGRAGLGPSDMDVAQIFETFTAQGMMALEDFGFCGRGESGPFVESGNVSWPHGDIPINTAGGGLAEAYIHGFNNLVEGVRQLRGTSTSQVAGAATCLVTAGPGAMPSSALILSNELR</sequence>
<feature type="domain" description="Thiolase C-terminal" evidence="1">
    <location>
        <begin position="258"/>
        <end position="388"/>
    </location>
</feature>
<dbReference type="InterPro" id="IPR055140">
    <property type="entry name" value="Thiolase_C_2"/>
</dbReference>
<dbReference type="RefSeq" id="WP_345421345.1">
    <property type="nucleotide sequence ID" value="NZ_BAABGT010000067.1"/>
</dbReference>
<evidence type="ECO:0000313" key="2">
    <source>
        <dbReference type="EMBL" id="GAA4551260.1"/>
    </source>
</evidence>
<dbReference type="PANTHER" id="PTHR42870:SF1">
    <property type="entry name" value="NON-SPECIFIC LIPID-TRANSFER PROTEIN-LIKE 2"/>
    <property type="match status" value="1"/>
</dbReference>
<accession>A0ABP8RVP9</accession>
<reference evidence="3" key="1">
    <citation type="journal article" date="2019" name="Int. J. Syst. Evol. Microbiol.">
        <title>The Global Catalogue of Microorganisms (GCM) 10K type strain sequencing project: providing services to taxonomists for standard genome sequencing and annotation.</title>
        <authorList>
            <consortium name="The Broad Institute Genomics Platform"/>
            <consortium name="The Broad Institute Genome Sequencing Center for Infectious Disease"/>
            <person name="Wu L."/>
            <person name="Ma J."/>
        </authorList>
    </citation>
    <scope>NUCLEOTIDE SEQUENCE [LARGE SCALE GENOMIC DNA]</scope>
    <source>
        <strain evidence="3">JCM 17906</strain>
    </source>
</reference>
<evidence type="ECO:0000313" key="3">
    <source>
        <dbReference type="Proteomes" id="UP001501598"/>
    </source>
</evidence>
<comment type="caution">
    <text evidence="2">The sequence shown here is derived from an EMBL/GenBank/DDBJ whole genome shotgun (WGS) entry which is preliminary data.</text>
</comment>
<proteinExistence type="predicted"/>
<dbReference type="CDD" id="cd00829">
    <property type="entry name" value="SCP-x_thiolase"/>
    <property type="match status" value="1"/>
</dbReference>
<gene>
    <name evidence="2" type="ORF">GCM10023175_42740</name>
</gene>